<evidence type="ECO:0000313" key="1">
    <source>
        <dbReference type="EMBL" id="SPJ30471.1"/>
    </source>
</evidence>
<dbReference type="AlphaFoldDB" id="A0A2R8CDJ2"/>
<keyword evidence="2" id="KW-1185">Reference proteome</keyword>
<organism evidence="1 2">
    <name type="scientific">Falsiruegeria mediterranea M17</name>
    <dbReference type="NCBI Taxonomy" id="1200281"/>
    <lineage>
        <taxon>Bacteria</taxon>
        <taxon>Pseudomonadati</taxon>
        <taxon>Pseudomonadota</taxon>
        <taxon>Alphaproteobacteria</taxon>
        <taxon>Rhodobacterales</taxon>
        <taxon>Roseobacteraceae</taxon>
        <taxon>Falsiruegeria</taxon>
    </lineage>
</organism>
<dbReference type="Proteomes" id="UP000244898">
    <property type="component" value="Unassembled WGS sequence"/>
</dbReference>
<gene>
    <name evidence="1" type="ORF">TRM7615_04005</name>
</gene>
<dbReference type="EMBL" id="ONZG01000011">
    <property type="protein sequence ID" value="SPJ30471.1"/>
    <property type="molecule type" value="Genomic_DNA"/>
</dbReference>
<proteinExistence type="predicted"/>
<accession>A0A2R8CDJ2</accession>
<sequence length="81" mass="9259">MRLSECRYNLRHFELEDTLRVGKGRSVAPRVPFMPLGRVRPDLDTYTFERRAVIRAMYAARHQKAAATDALNDGGARQVIV</sequence>
<protein>
    <submittedName>
        <fullName evidence="1">Uncharacterized protein</fullName>
    </submittedName>
</protein>
<reference evidence="2" key="1">
    <citation type="submission" date="2018-03" db="EMBL/GenBank/DDBJ databases">
        <authorList>
            <person name="Rodrigo-Torres L."/>
            <person name="Arahal R. D."/>
            <person name="Lucena T."/>
        </authorList>
    </citation>
    <scope>NUCLEOTIDE SEQUENCE [LARGE SCALE GENOMIC DNA]</scope>
    <source>
        <strain evidence="2">CECT 7615</strain>
    </source>
</reference>
<evidence type="ECO:0000313" key="2">
    <source>
        <dbReference type="Proteomes" id="UP000244898"/>
    </source>
</evidence>
<name>A0A2R8CDJ2_9RHOB</name>